<dbReference type="EMBL" id="MU826836">
    <property type="protein sequence ID" value="KAJ7372530.1"/>
    <property type="molecule type" value="Genomic_DNA"/>
</dbReference>
<feature type="compositionally biased region" description="Basic and acidic residues" evidence="1">
    <location>
        <begin position="553"/>
        <end position="572"/>
    </location>
</feature>
<feature type="region of interest" description="Disordered" evidence="1">
    <location>
        <begin position="398"/>
        <end position="418"/>
    </location>
</feature>
<feature type="region of interest" description="Disordered" evidence="1">
    <location>
        <begin position="373"/>
        <end position="392"/>
    </location>
</feature>
<feature type="compositionally biased region" description="Low complexity" evidence="1">
    <location>
        <begin position="325"/>
        <end position="336"/>
    </location>
</feature>
<feature type="region of interest" description="Disordered" evidence="1">
    <location>
        <begin position="252"/>
        <end position="368"/>
    </location>
</feature>
<keyword evidence="3" id="KW-1185">Reference proteome</keyword>
<proteinExistence type="predicted"/>
<evidence type="ECO:0000313" key="3">
    <source>
        <dbReference type="Proteomes" id="UP001163046"/>
    </source>
</evidence>
<accession>A0A9W9Z002</accession>
<protein>
    <submittedName>
        <fullName evidence="2">Uncharacterized protein</fullName>
    </submittedName>
</protein>
<reference evidence="2" key="1">
    <citation type="submission" date="2023-01" db="EMBL/GenBank/DDBJ databases">
        <title>Genome assembly of the deep-sea coral Lophelia pertusa.</title>
        <authorList>
            <person name="Herrera S."/>
            <person name="Cordes E."/>
        </authorList>
    </citation>
    <scope>NUCLEOTIDE SEQUENCE</scope>
    <source>
        <strain evidence="2">USNM1676648</strain>
        <tissue evidence="2">Polyp</tissue>
    </source>
</reference>
<feature type="region of interest" description="Disordered" evidence="1">
    <location>
        <begin position="62"/>
        <end position="233"/>
    </location>
</feature>
<gene>
    <name evidence="2" type="ORF">OS493_019039</name>
</gene>
<dbReference type="AlphaFoldDB" id="A0A9W9Z002"/>
<feature type="region of interest" description="Disordered" evidence="1">
    <location>
        <begin position="431"/>
        <end position="488"/>
    </location>
</feature>
<evidence type="ECO:0000313" key="2">
    <source>
        <dbReference type="EMBL" id="KAJ7372530.1"/>
    </source>
</evidence>
<organism evidence="2 3">
    <name type="scientific">Desmophyllum pertusum</name>
    <dbReference type="NCBI Taxonomy" id="174260"/>
    <lineage>
        <taxon>Eukaryota</taxon>
        <taxon>Metazoa</taxon>
        <taxon>Cnidaria</taxon>
        <taxon>Anthozoa</taxon>
        <taxon>Hexacorallia</taxon>
        <taxon>Scleractinia</taxon>
        <taxon>Caryophylliina</taxon>
        <taxon>Caryophylliidae</taxon>
        <taxon>Desmophyllum</taxon>
    </lineage>
</organism>
<feature type="compositionally biased region" description="Basic and acidic residues" evidence="1">
    <location>
        <begin position="431"/>
        <end position="445"/>
    </location>
</feature>
<name>A0A9W9Z002_9CNID</name>
<evidence type="ECO:0000256" key="1">
    <source>
        <dbReference type="SAM" id="MobiDB-lite"/>
    </source>
</evidence>
<feature type="compositionally biased region" description="Basic and acidic residues" evidence="1">
    <location>
        <begin position="158"/>
        <end position="174"/>
    </location>
</feature>
<dbReference type="Proteomes" id="UP001163046">
    <property type="component" value="Unassembled WGS sequence"/>
</dbReference>
<feature type="compositionally biased region" description="Basic and acidic residues" evidence="1">
    <location>
        <begin position="182"/>
        <end position="218"/>
    </location>
</feature>
<feature type="region of interest" description="Disordered" evidence="1">
    <location>
        <begin position="503"/>
        <end position="586"/>
    </location>
</feature>
<feature type="compositionally biased region" description="Basic and acidic residues" evidence="1">
    <location>
        <begin position="89"/>
        <end position="103"/>
    </location>
</feature>
<feature type="compositionally biased region" description="Basic and acidic residues" evidence="1">
    <location>
        <begin position="267"/>
        <end position="278"/>
    </location>
</feature>
<sequence length="586" mass="66040">MTGSQARSNVVDLGKMKLYENPPTVREAWPLLETPKKTETPKLIPLEKILAFEKGLREKLAPFSEPARYPHEKENIRPPLGNTLKHVKPHYEPNKVTEQENKRNTASRQRRRQALEKQTRPRSTSPLFKSSRGRAPSRSKSSQGKIIAVQPAKKARKVEKGLPKKHQKEKESVAKKSAPTKQQEEYFRVERSPEPRTLTERDSKGHNSGKERVVEKFNGETFEDVMPGPPSMRHMREKIGRKLHEVDQQMTAYRSGSPHWKNPVDTARQESIGDRRLPPEPVVDYNQTGTERPVSIRGRQHRVDIESERGGVPPATLNISETPRGRQIAQQSRRQQSTIGIQVDEGKNPSKVKSVGFFHSGVPDNARGNVLKVTSSSQTDQPSPQPPVRVKRGLVTSGVQTEKTSVDSDHVVSHAPSLPPDIFLNLQMPKPDQETHVGVDGERLPPEPVVDYNQTGTDRPATIRGRQHGESERGGVPPTTPKIHEEVRGRQFLSVADIDHDQWLEVQSTPMTAADGVDEEKEEEARMDNVDAETELPSRKASQESQSYESEDEQGRAKQENEKQFEGPDKITVDMMDSTDIPIQRF</sequence>
<comment type="caution">
    <text evidence="2">The sequence shown here is derived from an EMBL/GenBank/DDBJ whole genome shotgun (WGS) entry which is preliminary data.</text>
</comment>